<evidence type="ECO:0000313" key="2">
    <source>
        <dbReference type="EMBL" id="KAL0631361.1"/>
    </source>
</evidence>
<keyword evidence="3" id="KW-1185">Reference proteome</keyword>
<evidence type="ECO:0000313" key="3">
    <source>
        <dbReference type="Proteomes" id="UP001447188"/>
    </source>
</evidence>
<dbReference type="PANTHER" id="PTHR37992">
    <property type="entry name" value="EXPRESSED PROTEIN"/>
    <property type="match status" value="1"/>
</dbReference>
<feature type="transmembrane region" description="Helical" evidence="1">
    <location>
        <begin position="38"/>
        <end position="60"/>
    </location>
</feature>
<dbReference type="Pfam" id="PF08611">
    <property type="entry name" value="DUF1774"/>
    <property type="match status" value="1"/>
</dbReference>
<accession>A0ABR3G705</accession>
<keyword evidence="1" id="KW-0472">Membrane</keyword>
<protein>
    <submittedName>
        <fullName evidence="2">Uncharacterized protein</fullName>
    </submittedName>
</protein>
<evidence type="ECO:0000256" key="1">
    <source>
        <dbReference type="SAM" id="Phobius"/>
    </source>
</evidence>
<feature type="transmembrane region" description="Helical" evidence="1">
    <location>
        <begin position="12"/>
        <end position="32"/>
    </location>
</feature>
<sequence>MNPTPFTLNRIFVMIYWITLYILQAGYIAHLFSGNELYVRSAASVGGHFIVFNLLTFTWIMLWCRSFFVYSEMIQVLQFLQLVALYFRHPTLPRWIHTPVVALPLTFTFFLVLWNGAVMVACRGMACRILANVTIWGIVVYAGFFLAVFRDWQVGFATAFLAAALGVGQFFTRTIALQWPFAFAIMSVVFVATAVAAAPLAFGPVETEDRERAPLLRE</sequence>
<dbReference type="PANTHER" id="PTHR37992:SF1">
    <property type="entry name" value="DUF1774-DOMAIN-CONTAINING PROTEIN"/>
    <property type="match status" value="1"/>
</dbReference>
<dbReference type="Proteomes" id="UP001447188">
    <property type="component" value="Unassembled WGS sequence"/>
</dbReference>
<organism evidence="2 3">
    <name type="scientific">Discina gigas</name>
    <dbReference type="NCBI Taxonomy" id="1032678"/>
    <lineage>
        <taxon>Eukaryota</taxon>
        <taxon>Fungi</taxon>
        <taxon>Dikarya</taxon>
        <taxon>Ascomycota</taxon>
        <taxon>Pezizomycotina</taxon>
        <taxon>Pezizomycetes</taxon>
        <taxon>Pezizales</taxon>
        <taxon>Discinaceae</taxon>
        <taxon>Discina</taxon>
    </lineage>
</organism>
<dbReference type="EMBL" id="JBBBZM010000259">
    <property type="protein sequence ID" value="KAL0631361.1"/>
    <property type="molecule type" value="Genomic_DNA"/>
</dbReference>
<feature type="transmembrane region" description="Helical" evidence="1">
    <location>
        <begin position="129"/>
        <end position="148"/>
    </location>
</feature>
<keyword evidence="1" id="KW-0812">Transmembrane</keyword>
<reference evidence="2 3" key="1">
    <citation type="submission" date="2024-02" db="EMBL/GenBank/DDBJ databases">
        <title>Discinaceae phylogenomics.</title>
        <authorList>
            <person name="Dirks A.C."/>
            <person name="James T.Y."/>
        </authorList>
    </citation>
    <scope>NUCLEOTIDE SEQUENCE [LARGE SCALE GENOMIC DNA]</scope>
    <source>
        <strain evidence="2 3">ACD0624</strain>
    </source>
</reference>
<gene>
    <name evidence="2" type="ORF">Q9L58_009769</name>
</gene>
<comment type="caution">
    <text evidence="2">The sequence shown here is derived from an EMBL/GenBank/DDBJ whole genome shotgun (WGS) entry which is preliminary data.</text>
</comment>
<feature type="transmembrane region" description="Helical" evidence="1">
    <location>
        <begin position="154"/>
        <end position="172"/>
    </location>
</feature>
<proteinExistence type="predicted"/>
<keyword evidence="1" id="KW-1133">Transmembrane helix</keyword>
<name>A0ABR3G705_9PEZI</name>
<feature type="transmembrane region" description="Helical" evidence="1">
    <location>
        <begin position="179"/>
        <end position="202"/>
    </location>
</feature>
<feature type="transmembrane region" description="Helical" evidence="1">
    <location>
        <begin position="99"/>
        <end position="122"/>
    </location>
</feature>
<dbReference type="InterPro" id="IPR013920">
    <property type="entry name" value="DUF1774_fun"/>
</dbReference>